<dbReference type="OrthoDB" id="7375466at2"/>
<feature type="transmembrane region" description="Helical" evidence="6">
    <location>
        <begin position="114"/>
        <end position="138"/>
    </location>
</feature>
<comment type="subcellular location">
    <subcellularLocation>
        <location evidence="1">Cell membrane</location>
        <topology evidence="1">Multi-pass membrane protein</topology>
    </subcellularLocation>
</comment>
<evidence type="ECO:0000256" key="4">
    <source>
        <dbReference type="ARBA" id="ARBA00022989"/>
    </source>
</evidence>
<feature type="transmembrane region" description="Helical" evidence="6">
    <location>
        <begin position="90"/>
        <end position="108"/>
    </location>
</feature>
<dbReference type="Gene3D" id="1.20.1250.20">
    <property type="entry name" value="MFS general substrate transporter like domains"/>
    <property type="match status" value="1"/>
</dbReference>
<keyword evidence="3 6" id="KW-0812">Transmembrane</keyword>
<dbReference type="eggNOG" id="COG0477">
    <property type="taxonomic scope" value="Bacteria"/>
</dbReference>
<proteinExistence type="predicted"/>
<dbReference type="Proteomes" id="UP000016638">
    <property type="component" value="Unassembled WGS sequence"/>
</dbReference>
<dbReference type="SUPFAM" id="SSF103473">
    <property type="entry name" value="MFS general substrate transporter"/>
    <property type="match status" value="1"/>
</dbReference>
<evidence type="ECO:0000256" key="1">
    <source>
        <dbReference type="ARBA" id="ARBA00004651"/>
    </source>
</evidence>
<feature type="transmembrane region" description="Helical" evidence="6">
    <location>
        <begin position="21"/>
        <end position="41"/>
    </location>
</feature>
<feature type="transmembrane region" description="Helical" evidence="6">
    <location>
        <begin position="372"/>
        <end position="390"/>
    </location>
</feature>
<comment type="caution">
    <text evidence="8">The sequence shown here is derived from an EMBL/GenBank/DDBJ whole genome shotgun (WGS) entry which is preliminary data.</text>
</comment>
<evidence type="ECO:0000313" key="9">
    <source>
        <dbReference type="Proteomes" id="UP000016638"/>
    </source>
</evidence>
<dbReference type="PROSITE" id="PS50850">
    <property type="entry name" value="MFS"/>
    <property type="match status" value="1"/>
</dbReference>
<feature type="transmembrane region" description="Helical" evidence="6">
    <location>
        <begin position="241"/>
        <end position="261"/>
    </location>
</feature>
<evidence type="ECO:0000256" key="3">
    <source>
        <dbReference type="ARBA" id="ARBA00022692"/>
    </source>
</evidence>
<feature type="domain" description="Major facilitator superfamily (MFS) profile" evidence="7">
    <location>
        <begin position="23"/>
        <end position="504"/>
    </location>
</feature>
<dbReference type="STRING" id="1125712.HMPREF1316_0439"/>
<evidence type="ECO:0000256" key="6">
    <source>
        <dbReference type="SAM" id="Phobius"/>
    </source>
</evidence>
<evidence type="ECO:0000313" key="8">
    <source>
        <dbReference type="EMBL" id="ERL08631.1"/>
    </source>
</evidence>
<feature type="transmembrane region" description="Helical" evidence="6">
    <location>
        <begin position="150"/>
        <end position="172"/>
    </location>
</feature>
<evidence type="ECO:0000259" key="7">
    <source>
        <dbReference type="PROSITE" id="PS50850"/>
    </source>
</evidence>
<feature type="transmembrane region" description="Helical" evidence="6">
    <location>
        <begin position="217"/>
        <end position="235"/>
    </location>
</feature>
<dbReference type="PRINTS" id="PR01036">
    <property type="entry name" value="TCRTETB"/>
</dbReference>
<dbReference type="Gene3D" id="1.20.1720.10">
    <property type="entry name" value="Multidrug resistance protein D"/>
    <property type="match status" value="1"/>
</dbReference>
<organism evidence="8 9">
    <name type="scientific">Olsenella profusa F0195</name>
    <dbReference type="NCBI Taxonomy" id="1125712"/>
    <lineage>
        <taxon>Bacteria</taxon>
        <taxon>Bacillati</taxon>
        <taxon>Actinomycetota</taxon>
        <taxon>Coriobacteriia</taxon>
        <taxon>Coriobacteriales</taxon>
        <taxon>Atopobiaceae</taxon>
        <taxon>Olsenella</taxon>
    </lineage>
</organism>
<dbReference type="AlphaFoldDB" id="U2V7M2"/>
<keyword evidence="5 6" id="KW-0472">Membrane</keyword>
<dbReference type="Pfam" id="PF07690">
    <property type="entry name" value="MFS_1"/>
    <property type="match status" value="1"/>
</dbReference>
<dbReference type="InterPro" id="IPR011701">
    <property type="entry name" value="MFS"/>
</dbReference>
<keyword evidence="9" id="KW-1185">Reference proteome</keyword>
<accession>U2V7M2</accession>
<name>U2V7M2_9ACTN</name>
<keyword evidence="4 6" id="KW-1133">Transmembrane helix</keyword>
<reference evidence="8 9" key="1">
    <citation type="submission" date="2013-08" db="EMBL/GenBank/DDBJ databases">
        <authorList>
            <person name="Durkin A.S."/>
            <person name="Haft D.R."/>
            <person name="McCorrison J."/>
            <person name="Torralba M."/>
            <person name="Gillis M."/>
            <person name="Haft D.H."/>
            <person name="Methe B."/>
            <person name="Sutton G."/>
            <person name="Nelson K.E."/>
        </authorList>
    </citation>
    <scope>NUCLEOTIDE SEQUENCE [LARGE SCALE GENOMIC DNA]</scope>
    <source>
        <strain evidence="8 9">F0195</strain>
    </source>
</reference>
<feature type="transmembrane region" description="Helical" evidence="6">
    <location>
        <begin position="282"/>
        <end position="303"/>
    </location>
</feature>
<sequence>MATGQGDIRTTPDARTSVRAWRALGGLCLGTFVCFANTTAFNVALPTISVSLGAGQVEQQWMVSAYNLIFAAFMLLSGSLGDRWGVKRTLLLGTGAFVVASVIGVLAPNSMVTIVARGLMGLGAGFYVPMGLALIKYLFDPEGQLRALTLRAIAMTLGAPFGLVLGGLLVHFAGWRSIFVFDLVAFVVTMLLNAALLPHDGELLHEGDGASGGRLPLLSALLALVGLSLLSAGLINAQVSLASPDSWGLMVAGAVAIALFVRHDTRSSNPLAELGLLRTPSFAAASMSLLALNLAISGILFVLPSYVETALGNGALVGALMLMPMVIAAMAGSAITKQVADGLGKRRACMGSLALIALGLVVMAVSTTLMGYPFMVVGQCACGLGMGMGLPTMQGWGMERVPNQRAGGGSALISTFQQLGCLVGIGSLGSIVGSVYAATCRGGAAEGFASISLAFEAADTQSDVQAQAIRTAASGAYAHAILVTFCVTAVVLLLVAAYVAYTSKWEQEDHARDWAG</sequence>
<dbReference type="GO" id="GO:0005886">
    <property type="term" value="C:plasma membrane"/>
    <property type="evidence" value="ECO:0007669"/>
    <property type="project" value="UniProtKB-SubCell"/>
</dbReference>
<feature type="transmembrane region" description="Helical" evidence="6">
    <location>
        <begin position="61"/>
        <end position="78"/>
    </location>
</feature>
<gene>
    <name evidence="8" type="ORF">HMPREF1316_0439</name>
</gene>
<dbReference type="PANTHER" id="PTHR42718">
    <property type="entry name" value="MAJOR FACILITATOR SUPERFAMILY MULTIDRUG TRANSPORTER MFSC"/>
    <property type="match status" value="1"/>
</dbReference>
<dbReference type="PANTHER" id="PTHR42718:SF9">
    <property type="entry name" value="MAJOR FACILITATOR SUPERFAMILY MULTIDRUG TRANSPORTER MFSC"/>
    <property type="match status" value="1"/>
</dbReference>
<dbReference type="EMBL" id="AWEZ01000043">
    <property type="protein sequence ID" value="ERL08631.1"/>
    <property type="molecule type" value="Genomic_DNA"/>
</dbReference>
<evidence type="ECO:0000256" key="2">
    <source>
        <dbReference type="ARBA" id="ARBA00022448"/>
    </source>
</evidence>
<protein>
    <submittedName>
        <fullName evidence="8">Transporter, major facilitator family protein</fullName>
    </submittedName>
</protein>
<dbReference type="PATRIC" id="fig|1125712.3.peg.1061"/>
<dbReference type="InterPro" id="IPR036259">
    <property type="entry name" value="MFS_trans_sf"/>
</dbReference>
<evidence type="ECO:0000256" key="5">
    <source>
        <dbReference type="ARBA" id="ARBA00023136"/>
    </source>
</evidence>
<dbReference type="CDD" id="cd17321">
    <property type="entry name" value="MFS_MMR_MDR_like"/>
    <property type="match status" value="1"/>
</dbReference>
<dbReference type="GO" id="GO:0022857">
    <property type="term" value="F:transmembrane transporter activity"/>
    <property type="evidence" value="ECO:0007669"/>
    <property type="project" value="InterPro"/>
</dbReference>
<feature type="transmembrane region" description="Helical" evidence="6">
    <location>
        <begin position="476"/>
        <end position="501"/>
    </location>
</feature>
<feature type="transmembrane region" description="Helical" evidence="6">
    <location>
        <begin position="178"/>
        <end position="197"/>
    </location>
</feature>
<feature type="transmembrane region" description="Helical" evidence="6">
    <location>
        <begin position="348"/>
        <end position="366"/>
    </location>
</feature>
<dbReference type="InterPro" id="IPR020846">
    <property type="entry name" value="MFS_dom"/>
</dbReference>
<keyword evidence="2" id="KW-0813">Transport</keyword>
<feature type="transmembrane region" description="Helical" evidence="6">
    <location>
        <begin position="315"/>
        <end position="336"/>
    </location>
</feature>